<organism evidence="2 3">
    <name type="scientific">Phytophthora nicotianae P1569</name>
    <dbReference type="NCBI Taxonomy" id="1317065"/>
    <lineage>
        <taxon>Eukaryota</taxon>
        <taxon>Sar</taxon>
        <taxon>Stramenopiles</taxon>
        <taxon>Oomycota</taxon>
        <taxon>Peronosporomycetes</taxon>
        <taxon>Peronosporales</taxon>
        <taxon>Peronosporaceae</taxon>
        <taxon>Phytophthora</taxon>
    </lineage>
</organism>
<dbReference type="eggNOG" id="ENOG502S2FT">
    <property type="taxonomic scope" value="Eukaryota"/>
</dbReference>
<dbReference type="CDD" id="cd00024">
    <property type="entry name" value="CD_CSD"/>
    <property type="match status" value="1"/>
</dbReference>
<gene>
    <name evidence="2" type="ORF">F443_00034</name>
</gene>
<sequence>MLDWYSHFGTPKCGINHSPVPSLANRAPIELFTGLPCPSTLDSVFLPGGKGCAATLSELKPKTEQLLAELRASINCMHKAVKDVRQRQSKRYKERSYYEQTINFPIGDYVLRSRVDKKLYVNKLRVVWVGPYRVVGSADYYFTVEHLMIGTTMDVHPSRLKFHAGDSLNVNEELIDHIASQGTLLAVEAFVEHRLNPDMQSYKVKVKWFGLEPIEDSWKPIKTMSEDVPQLLLEYATSSTDDLLLRAVMSAIDNKKRQRSKSNRT</sequence>
<name>V9G2J4_PHYNI</name>
<dbReference type="InterPro" id="IPR000953">
    <property type="entry name" value="Chromo/chromo_shadow_dom"/>
</dbReference>
<protein>
    <recommendedName>
        <fullName evidence="1">Chromo domain-containing protein</fullName>
    </recommendedName>
</protein>
<dbReference type="EMBL" id="ANIZ01000010">
    <property type="protein sequence ID" value="ETI57696.1"/>
    <property type="molecule type" value="Genomic_DNA"/>
</dbReference>
<dbReference type="AlphaFoldDB" id="V9G2J4"/>
<dbReference type="PROSITE" id="PS50013">
    <property type="entry name" value="CHROMO_2"/>
    <property type="match status" value="1"/>
</dbReference>
<proteinExistence type="predicted"/>
<evidence type="ECO:0000313" key="2">
    <source>
        <dbReference type="EMBL" id="ETI57696.1"/>
    </source>
</evidence>
<feature type="domain" description="Chromo" evidence="1">
    <location>
        <begin position="185"/>
        <end position="235"/>
    </location>
</feature>
<dbReference type="OrthoDB" id="124252at2759"/>
<accession>V9G2J4</accession>
<comment type="caution">
    <text evidence="2">The sequence shown here is derived from an EMBL/GenBank/DDBJ whole genome shotgun (WGS) entry which is preliminary data.</text>
</comment>
<keyword evidence="3" id="KW-1185">Reference proteome</keyword>
<dbReference type="HOGENOM" id="CLU_078661_0_1_1"/>
<evidence type="ECO:0000259" key="1">
    <source>
        <dbReference type="PROSITE" id="PS50013"/>
    </source>
</evidence>
<dbReference type="Gene3D" id="2.40.50.40">
    <property type="match status" value="1"/>
</dbReference>
<dbReference type="SUPFAM" id="SSF54160">
    <property type="entry name" value="Chromo domain-like"/>
    <property type="match status" value="1"/>
</dbReference>
<reference evidence="2 3" key="1">
    <citation type="submission" date="2013-11" db="EMBL/GenBank/DDBJ databases">
        <title>The Genome Sequence of Phytophthora parasitica P1569.</title>
        <authorList>
            <consortium name="The Broad Institute Genomics Platform"/>
            <person name="Russ C."/>
            <person name="Tyler B."/>
            <person name="Panabieres F."/>
            <person name="Shan W."/>
            <person name="Tripathy S."/>
            <person name="Grunwald N."/>
            <person name="Machado M."/>
            <person name="Johnson C.S."/>
            <person name="Arredondo F."/>
            <person name="Hong C."/>
            <person name="Coffey M."/>
            <person name="Young S.K."/>
            <person name="Zeng Q."/>
            <person name="Gargeya S."/>
            <person name="Fitzgerald M."/>
            <person name="Abouelleil A."/>
            <person name="Alvarado L."/>
            <person name="Chapman S.B."/>
            <person name="Gainer-Dewar J."/>
            <person name="Goldberg J."/>
            <person name="Griggs A."/>
            <person name="Gujja S."/>
            <person name="Hansen M."/>
            <person name="Howarth C."/>
            <person name="Imamovic A."/>
            <person name="Ireland A."/>
            <person name="Larimer J."/>
            <person name="McCowan C."/>
            <person name="Murphy C."/>
            <person name="Pearson M."/>
            <person name="Poon T.W."/>
            <person name="Priest M."/>
            <person name="Roberts A."/>
            <person name="Saif S."/>
            <person name="Shea T."/>
            <person name="Sykes S."/>
            <person name="Wortman J."/>
            <person name="Nusbaum C."/>
            <person name="Birren B."/>
        </authorList>
    </citation>
    <scope>NUCLEOTIDE SEQUENCE [LARGE SCALE GENOMIC DNA]</scope>
    <source>
        <strain evidence="2 3">P1569</strain>
    </source>
</reference>
<evidence type="ECO:0000313" key="3">
    <source>
        <dbReference type="Proteomes" id="UP000018721"/>
    </source>
</evidence>
<dbReference type="InterPro" id="IPR016197">
    <property type="entry name" value="Chromo-like_dom_sf"/>
</dbReference>
<dbReference type="Proteomes" id="UP000018721">
    <property type="component" value="Unassembled WGS sequence"/>
</dbReference>